<gene>
    <name evidence="3" type="ORF">RD149_12845</name>
</gene>
<keyword evidence="4" id="KW-1185">Reference proteome</keyword>
<dbReference type="InterPro" id="IPR057037">
    <property type="entry name" value="TPR_rep_actino"/>
</dbReference>
<reference evidence="3 4" key="1">
    <citation type="submission" date="2023-08" db="EMBL/GenBank/DDBJ databases">
        <title>Bioegradation of LLDPE and BLDPE plastic by marine bacteria from coast plastic debris.</title>
        <authorList>
            <person name="Rong Z."/>
        </authorList>
    </citation>
    <scope>NUCLEOTIDE SEQUENCE [LARGE SCALE GENOMIC DNA]</scope>
    <source>
        <strain evidence="3 4">Z-2</strain>
    </source>
</reference>
<organism evidence="3 4">
    <name type="scientific">Gordonia westfalica</name>
    <dbReference type="NCBI Taxonomy" id="158898"/>
    <lineage>
        <taxon>Bacteria</taxon>
        <taxon>Bacillati</taxon>
        <taxon>Actinomycetota</taxon>
        <taxon>Actinomycetes</taxon>
        <taxon>Mycobacteriales</taxon>
        <taxon>Gordoniaceae</taxon>
        <taxon>Gordonia</taxon>
    </lineage>
</organism>
<dbReference type="Proteomes" id="UP001265083">
    <property type="component" value="Unassembled WGS sequence"/>
</dbReference>
<dbReference type="RefSeq" id="WP_310950755.1">
    <property type="nucleotide sequence ID" value="NZ_JAVLUS010000009.1"/>
</dbReference>
<name>A0ABU2GT66_9ACTN</name>
<evidence type="ECO:0000256" key="1">
    <source>
        <dbReference type="SAM" id="MobiDB-lite"/>
    </source>
</evidence>
<protein>
    <recommendedName>
        <fullName evidence="2">TPR repeat domain-containing protein</fullName>
    </recommendedName>
</protein>
<comment type="caution">
    <text evidence="3">The sequence shown here is derived from an EMBL/GenBank/DDBJ whole genome shotgun (WGS) entry which is preliminary data.</text>
</comment>
<evidence type="ECO:0000313" key="4">
    <source>
        <dbReference type="Proteomes" id="UP001265083"/>
    </source>
</evidence>
<accession>A0ABU2GT66</accession>
<proteinExistence type="predicted"/>
<dbReference type="Pfam" id="PF23275">
    <property type="entry name" value="TPR_23"/>
    <property type="match status" value="1"/>
</dbReference>
<feature type="domain" description="TPR repeat" evidence="2">
    <location>
        <begin position="218"/>
        <end position="451"/>
    </location>
</feature>
<evidence type="ECO:0000259" key="2">
    <source>
        <dbReference type="Pfam" id="PF23275"/>
    </source>
</evidence>
<feature type="region of interest" description="Disordered" evidence="1">
    <location>
        <begin position="734"/>
        <end position="767"/>
    </location>
</feature>
<dbReference type="EMBL" id="JAVLUS010000009">
    <property type="protein sequence ID" value="MDS1114656.1"/>
    <property type="molecule type" value="Genomic_DNA"/>
</dbReference>
<evidence type="ECO:0000313" key="3">
    <source>
        <dbReference type="EMBL" id="MDS1114656.1"/>
    </source>
</evidence>
<sequence>MVYPTRSIVAGLNFDKMTKLAQELNSYAKHTASDAHTTRDTITRLDWSGGAKNAAETRAHREHAQLMRVSATFTSLADAITTGHTDLSSLAGDLKLTATAYEANDYSVADNWKVTDSYNYALAESAAAGDDEQLTALETLKATRARIAENATLWMERVARDFDTADTDTAAAIRGANGVLDQLTPPAAGLSAGGAAKILDNWEGGRGLSQEQMYALAAAGNLTPEQLQALHAGQPVNIPQGQYDFLRTLFRGMDGMSVDEITGLGATGEQGAAVRNLLANGMQIMSNPSVSTDAGDAGGMAVLPTNVRTLLTEKPAQPAPSAHGSVVKRLGEFDSLADLLLAGDDSLRMGTDIDRAFLKQAAEITASLEGDPTRRAFGDVIMTPEETSRFLDKMIGVASPDKAAIHDFATGSNMDVTCSHGGKYNADSHLDALFGHKWDENATNVNNLFKWVGTDAGNPQNSYYADAAADTATALGKYLGAESNMSIGGNLGVNSPHLAQTLAGALAPYLGDYANAFTGSTGIPTHGAGELTAGELKNVFRALDSDPTAAAIINKAGAQWQLAMAYQAGAHDLPQLGVAAGFLADAMRDGMDEEIAHLSDTAYKDRLGDYQDKLNAASMLRYAASVNPWGAALSALVPPEVEQKMFGGPPDLSAMTTAERERYASVNVPALTDPQGIRFAYFVGAASTHPSLRQDFPECFDHEGRPDYELIKAYDEKSGGLWTAWASRELGDGWDSSYATGAGAPDNPQSVPEPGTIPDIPGPKPVG</sequence>